<proteinExistence type="inferred from homology"/>
<feature type="transmembrane region" description="Helical" evidence="6">
    <location>
        <begin position="83"/>
        <end position="103"/>
    </location>
</feature>
<dbReference type="PANTHER" id="PTHR23291">
    <property type="entry name" value="BAX INHIBITOR-RELATED"/>
    <property type="match status" value="1"/>
</dbReference>
<dbReference type="GO" id="GO:0005886">
    <property type="term" value="C:plasma membrane"/>
    <property type="evidence" value="ECO:0007669"/>
    <property type="project" value="UniProtKB-SubCell"/>
</dbReference>
<evidence type="ECO:0000256" key="2">
    <source>
        <dbReference type="ARBA" id="ARBA00022475"/>
    </source>
</evidence>
<keyword evidence="4 6" id="KW-1133">Transmembrane helix</keyword>
<reference evidence="8" key="1">
    <citation type="submission" date="2018-09" db="EMBL/GenBank/DDBJ databases">
        <authorList>
            <person name="Zhu H."/>
        </authorList>
    </citation>
    <scope>NUCLEOTIDE SEQUENCE [LARGE SCALE GENOMIC DNA]</scope>
    <source>
        <strain evidence="8">K1R23-30</strain>
    </source>
</reference>
<dbReference type="PANTHER" id="PTHR23291:SF115">
    <property type="entry name" value="MODULATOR OF FTSH PROTEASE YCCA"/>
    <property type="match status" value="1"/>
</dbReference>
<dbReference type="CDD" id="cd10433">
    <property type="entry name" value="YccA_like"/>
    <property type="match status" value="1"/>
</dbReference>
<sequence>MNERTGSLRRAPFGAQNATAIIDAASHKVLRNTYMLLALTLGFSAITAGVSAALRLPHPGILLTMVGYFGLLFLVNKYKDRGLGVALVFALTGFMGYTLGPVLNHYLNMPNGTQTVMLAMGGTGAIFMGLSAYALVTKRDLSFMGGFLAIGILVAFLAGLAAIFLKIPALSLTVSAVFVLLMSGMILYETNSIVRGGETNYVMATLSLFVSIFNLFTSLLHLLGFSTSD</sequence>
<dbReference type="RefSeq" id="WP_119767334.1">
    <property type="nucleotide sequence ID" value="NZ_QYUO01000001.1"/>
</dbReference>
<comment type="similarity">
    <text evidence="6">Belongs to the BI1 family.</text>
</comment>
<dbReference type="Proteomes" id="UP000265955">
    <property type="component" value="Unassembled WGS sequence"/>
</dbReference>
<comment type="subcellular location">
    <subcellularLocation>
        <location evidence="1">Cell membrane</location>
        <topology evidence="1">Multi-pass membrane protein</topology>
    </subcellularLocation>
</comment>
<protein>
    <submittedName>
        <fullName evidence="7">Bax inhibitor-1/YccA family protein</fullName>
    </submittedName>
</protein>
<evidence type="ECO:0000256" key="3">
    <source>
        <dbReference type="ARBA" id="ARBA00022692"/>
    </source>
</evidence>
<keyword evidence="2" id="KW-1003">Cell membrane</keyword>
<feature type="transmembrane region" description="Helical" evidence="6">
    <location>
        <begin position="143"/>
        <end position="164"/>
    </location>
</feature>
<evidence type="ECO:0000256" key="6">
    <source>
        <dbReference type="RuleBase" id="RU004379"/>
    </source>
</evidence>
<evidence type="ECO:0000256" key="1">
    <source>
        <dbReference type="ARBA" id="ARBA00004651"/>
    </source>
</evidence>
<dbReference type="EMBL" id="QYUO01000001">
    <property type="protein sequence ID" value="RJF97383.1"/>
    <property type="molecule type" value="Genomic_DNA"/>
</dbReference>
<evidence type="ECO:0000256" key="4">
    <source>
        <dbReference type="ARBA" id="ARBA00022989"/>
    </source>
</evidence>
<feature type="transmembrane region" description="Helical" evidence="6">
    <location>
        <begin position="34"/>
        <end position="54"/>
    </location>
</feature>
<keyword evidence="3 6" id="KW-0812">Transmembrane</keyword>
<accession>A0A3A3FNA7</accession>
<keyword evidence="8" id="KW-1185">Reference proteome</keyword>
<dbReference type="InterPro" id="IPR006214">
    <property type="entry name" value="Bax_inhibitor_1-related"/>
</dbReference>
<name>A0A3A3FNA7_9BURK</name>
<keyword evidence="5 6" id="KW-0472">Membrane</keyword>
<evidence type="ECO:0000256" key="5">
    <source>
        <dbReference type="ARBA" id="ARBA00023136"/>
    </source>
</evidence>
<feature type="transmembrane region" description="Helical" evidence="6">
    <location>
        <begin position="60"/>
        <end position="76"/>
    </location>
</feature>
<comment type="caution">
    <text evidence="7">The sequence shown here is derived from an EMBL/GenBank/DDBJ whole genome shotgun (WGS) entry which is preliminary data.</text>
</comment>
<organism evidence="7 8">
    <name type="scientific">Noviherbaspirillum saxi</name>
    <dbReference type="NCBI Taxonomy" id="2320863"/>
    <lineage>
        <taxon>Bacteria</taxon>
        <taxon>Pseudomonadati</taxon>
        <taxon>Pseudomonadota</taxon>
        <taxon>Betaproteobacteria</taxon>
        <taxon>Burkholderiales</taxon>
        <taxon>Oxalobacteraceae</taxon>
        <taxon>Noviherbaspirillum</taxon>
    </lineage>
</organism>
<dbReference type="AlphaFoldDB" id="A0A3A3FNA7"/>
<feature type="transmembrane region" description="Helical" evidence="6">
    <location>
        <begin position="200"/>
        <end position="223"/>
    </location>
</feature>
<evidence type="ECO:0000313" key="7">
    <source>
        <dbReference type="EMBL" id="RJF97383.1"/>
    </source>
</evidence>
<evidence type="ECO:0000313" key="8">
    <source>
        <dbReference type="Proteomes" id="UP000265955"/>
    </source>
</evidence>
<gene>
    <name evidence="7" type="ORF">D3871_01685</name>
</gene>
<dbReference type="Pfam" id="PF01027">
    <property type="entry name" value="Bax1-I"/>
    <property type="match status" value="1"/>
</dbReference>
<feature type="transmembrane region" description="Helical" evidence="6">
    <location>
        <begin position="170"/>
        <end position="188"/>
    </location>
</feature>
<feature type="transmembrane region" description="Helical" evidence="6">
    <location>
        <begin position="115"/>
        <end position="136"/>
    </location>
</feature>
<dbReference type="OrthoDB" id="9813298at2"/>